<dbReference type="Proteomes" id="UP000596742">
    <property type="component" value="Unassembled WGS sequence"/>
</dbReference>
<dbReference type="GO" id="GO:0006893">
    <property type="term" value="P:Golgi to plasma membrane transport"/>
    <property type="evidence" value="ECO:0007669"/>
    <property type="project" value="TreeGrafter"/>
</dbReference>
<proteinExistence type="predicted"/>
<dbReference type="GO" id="GO:0000145">
    <property type="term" value="C:exocyst"/>
    <property type="evidence" value="ECO:0007669"/>
    <property type="project" value="InterPro"/>
</dbReference>
<evidence type="ECO:0000256" key="1">
    <source>
        <dbReference type="ARBA" id="ARBA00022448"/>
    </source>
</evidence>
<dbReference type="GO" id="GO:0008104">
    <property type="term" value="P:intracellular protein localization"/>
    <property type="evidence" value="ECO:0007669"/>
    <property type="project" value="TreeGrafter"/>
</dbReference>
<accession>A0A8B6GEX1</accession>
<dbReference type="EMBL" id="UYJE01008343">
    <property type="protein sequence ID" value="VDI63144.1"/>
    <property type="molecule type" value="Genomic_DNA"/>
</dbReference>
<feature type="non-terminal residue" evidence="2">
    <location>
        <position position="1"/>
    </location>
</feature>
<dbReference type="AlphaFoldDB" id="A0A8B6GEX1"/>
<organism evidence="2 3">
    <name type="scientific">Mytilus galloprovincialis</name>
    <name type="common">Mediterranean mussel</name>
    <dbReference type="NCBI Taxonomy" id="29158"/>
    <lineage>
        <taxon>Eukaryota</taxon>
        <taxon>Metazoa</taxon>
        <taxon>Spiralia</taxon>
        <taxon>Lophotrochozoa</taxon>
        <taxon>Mollusca</taxon>
        <taxon>Bivalvia</taxon>
        <taxon>Autobranchia</taxon>
        <taxon>Pteriomorphia</taxon>
        <taxon>Mytilida</taxon>
        <taxon>Mytiloidea</taxon>
        <taxon>Mytilidae</taxon>
        <taxon>Mytilinae</taxon>
        <taxon>Mytilus</taxon>
    </lineage>
</organism>
<dbReference type="Pfam" id="PF25345">
    <property type="entry name" value="PH_EXO84"/>
    <property type="match status" value="1"/>
</dbReference>
<dbReference type="PANTHER" id="PTHR21426:SF12">
    <property type="entry name" value="EXOCYST COMPLEX COMPONENT 8"/>
    <property type="match status" value="1"/>
</dbReference>
<dbReference type="CDD" id="cd01226">
    <property type="entry name" value="PH_RalBD_exo84"/>
    <property type="match status" value="1"/>
</dbReference>
<name>A0A8B6GEX1_MYTGA</name>
<reference evidence="2" key="1">
    <citation type="submission" date="2018-11" db="EMBL/GenBank/DDBJ databases">
        <authorList>
            <person name="Alioto T."/>
            <person name="Alioto T."/>
        </authorList>
    </citation>
    <scope>NUCLEOTIDE SEQUENCE</scope>
</reference>
<dbReference type="Gene3D" id="2.30.29.30">
    <property type="entry name" value="Pleckstrin-homology domain (PH domain)/Phosphotyrosine-binding domain (PTB)"/>
    <property type="match status" value="1"/>
</dbReference>
<dbReference type="Pfam" id="PF08700">
    <property type="entry name" value="VPS51_Exo84_N"/>
    <property type="match status" value="1"/>
</dbReference>
<evidence type="ECO:0000313" key="3">
    <source>
        <dbReference type="Proteomes" id="UP000596742"/>
    </source>
</evidence>
<comment type="caution">
    <text evidence="2">The sequence shown here is derived from an EMBL/GenBank/DDBJ whole genome shotgun (WGS) entry which is preliminary data.</text>
</comment>
<gene>
    <name evidence="2" type="ORF">MGAL_10B064398</name>
</gene>
<dbReference type="SUPFAM" id="SSF50729">
    <property type="entry name" value="PH domain-like"/>
    <property type="match status" value="1"/>
</dbReference>
<dbReference type="PANTHER" id="PTHR21426">
    <property type="entry name" value="EXOCYST COMPLEX COMPONENT 8"/>
    <property type="match status" value="1"/>
</dbReference>
<keyword evidence="1" id="KW-0813">Transport</keyword>
<keyword evidence="3" id="KW-1185">Reference proteome</keyword>
<protein>
    <submittedName>
        <fullName evidence="2">Exocyst complex component 8</fullName>
    </submittedName>
</protein>
<dbReference type="GO" id="GO:0006887">
    <property type="term" value="P:exocytosis"/>
    <property type="evidence" value="ECO:0007669"/>
    <property type="project" value="InterPro"/>
</dbReference>
<dbReference type="InterPro" id="IPR033961">
    <property type="entry name" value="Exo84"/>
</dbReference>
<sequence>QNLPIVHPSLQLDPQGLVSKQAENGEDQLLDMKQKIQILSDETAHALKHNVYKNYSQFIETAKEISILEGEMYQLSHILTEEKSLMSSMMEMSLVSDKAIVEQPKEQTQENPEEDTRKNLAFLLEKVEGCSSVTEVPGRHLIHNGDLAELDAESFTQIQKVHAFLLNDSLMIATWLPNSPTYDIHPRGEIQRGPVRYRFQGLYELDSLAIVNVRDAGPIKNAFKILMFPDAKMYQADGAKAKHHINKVVRPP</sequence>
<dbReference type="InterPro" id="IPR011993">
    <property type="entry name" value="PH-like_dom_sf"/>
</dbReference>
<dbReference type="OrthoDB" id="642193at2759"/>
<evidence type="ECO:0000313" key="2">
    <source>
        <dbReference type="EMBL" id="VDI63144.1"/>
    </source>
</evidence>